<proteinExistence type="predicted"/>
<dbReference type="GO" id="GO:0003723">
    <property type="term" value="F:RNA binding"/>
    <property type="evidence" value="ECO:0007669"/>
    <property type="project" value="InterPro"/>
</dbReference>
<dbReference type="KEGG" id="snep:Enr13x_60600"/>
<dbReference type="EC" id="2.1.1.34" evidence="4"/>
<gene>
    <name evidence="4" type="primary">trmH</name>
    <name evidence="4" type="ORF">Enr13x_60600</name>
</gene>
<evidence type="ECO:0000256" key="1">
    <source>
        <dbReference type="ARBA" id="ARBA00022603"/>
    </source>
</evidence>
<feature type="domain" description="tRNA/rRNA methyltransferase SpoU type" evidence="3">
    <location>
        <begin position="121"/>
        <end position="247"/>
    </location>
</feature>
<dbReference type="Proteomes" id="UP000319004">
    <property type="component" value="Chromosome"/>
</dbReference>
<dbReference type="PANTHER" id="PTHR43191:SF12">
    <property type="entry name" value="RRNA METHYLASE"/>
    <property type="match status" value="1"/>
</dbReference>
<dbReference type="InterPro" id="IPR029064">
    <property type="entry name" value="Ribosomal_eL30-like_sf"/>
</dbReference>
<evidence type="ECO:0000259" key="3">
    <source>
        <dbReference type="Pfam" id="PF00588"/>
    </source>
</evidence>
<organism evidence="4 5">
    <name type="scientific">Stieleria neptunia</name>
    <dbReference type="NCBI Taxonomy" id="2527979"/>
    <lineage>
        <taxon>Bacteria</taxon>
        <taxon>Pseudomonadati</taxon>
        <taxon>Planctomycetota</taxon>
        <taxon>Planctomycetia</taxon>
        <taxon>Pirellulales</taxon>
        <taxon>Pirellulaceae</taxon>
        <taxon>Stieleria</taxon>
    </lineage>
</organism>
<dbReference type="AlphaFoldDB" id="A0A518HZ83"/>
<dbReference type="Gene3D" id="3.40.1280.10">
    <property type="match status" value="1"/>
</dbReference>
<reference evidence="4 5" key="1">
    <citation type="submission" date="2019-03" db="EMBL/GenBank/DDBJ databases">
        <title>Deep-cultivation of Planctomycetes and their phenomic and genomic characterization uncovers novel biology.</title>
        <authorList>
            <person name="Wiegand S."/>
            <person name="Jogler M."/>
            <person name="Boedeker C."/>
            <person name="Pinto D."/>
            <person name="Vollmers J."/>
            <person name="Rivas-Marin E."/>
            <person name="Kohn T."/>
            <person name="Peeters S.H."/>
            <person name="Heuer A."/>
            <person name="Rast P."/>
            <person name="Oberbeckmann S."/>
            <person name="Bunk B."/>
            <person name="Jeske O."/>
            <person name="Meyerdierks A."/>
            <person name="Storesund J.E."/>
            <person name="Kallscheuer N."/>
            <person name="Luecker S."/>
            <person name="Lage O.M."/>
            <person name="Pohl T."/>
            <person name="Merkel B.J."/>
            <person name="Hornburger P."/>
            <person name="Mueller R.-W."/>
            <person name="Bruemmer F."/>
            <person name="Labrenz M."/>
            <person name="Spormann A.M."/>
            <person name="Op den Camp H."/>
            <person name="Overmann J."/>
            <person name="Amann R."/>
            <person name="Jetten M.S.M."/>
            <person name="Mascher T."/>
            <person name="Medema M.H."/>
            <person name="Devos D.P."/>
            <person name="Kaster A.-K."/>
            <person name="Ovreas L."/>
            <person name="Rohde M."/>
            <person name="Galperin M.Y."/>
            <person name="Jogler C."/>
        </authorList>
    </citation>
    <scope>NUCLEOTIDE SEQUENCE [LARGE SCALE GENOMIC DNA]</scope>
    <source>
        <strain evidence="4 5">Enr13</strain>
    </source>
</reference>
<dbReference type="GO" id="GO:0006396">
    <property type="term" value="P:RNA processing"/>
    <property type="evidence" value="ECO:0007669"/>
    <property type="project" value="InterPro"/>
</dbReference>
<evidence type="ECO:0000256" key="2">
    <source>
        <dbReference type="ARBA" id="ARBA00022679"/>
    </source>
</evidence>
<dbReference type="Pfam" id="PF00588">
    <property type="entry name" value="SpoU_methylase"/>
    <property type="match status" value="1"/>
</dbReference>
<keyword evidence="1 4" id="KW-0489">Methyltransferase</keyword>
<dbReference type="InterPro" id="IPR001537">
    <property type="entry name" value="SpoU_MeTrfase"/>
</dbReference>
<evidence type="ECO:0000313" key="5">
    <source>
        <dbReference type="Proteomes" id="UP000319004"/>
    </source>
</evidence>
<dbReference type="InterPro" id="IPR029026">
    <property type="entry name" value="tRNA_m1G_MTases_N"/>
</dbReference>
<keyword evidence="5" id="KW-1185">Reference proteome</keyword>
<name>A0A518HZ83_9BACT</name>
<dbReference type="OrthoDB" id="9794400at2"/>
<dbReference type="GO" id="GO:0141100">
    <property type="term" value="F:tRNA (guanine(18)-2'-O)-methyltransferase activity"/>
    <property type="evidence" value="ECO:0007669"/>
    <property type="project" value="UniProtKB-EC"/>
</dbReference>
<dbReference type="PANTHER" id="PTHR43191">
    <property type="entry name" value="RRNA METHYLTRANSFERASE 3"/>
    <property type="match status" value="1"/>
</dbReference>
<sequence>MPHRDSIQPIPIDSVDDHRLSDFRDLKRRPTGRVLNATHFVVEGQLITGRLIASDFEVRSVVVERGRDLAALGEVAAGTPVYAVSRDQMRQLAGFDFHRGFLASAARKPLGGIDAFRPDSVSLALVRTTDMENLGSMVRSAAALGIRQILIDHRSVDPFSRRAMRVSMGAVLGMRWLVMNDPADDLRSLAERGVVSLASTLAAGAIPIGDVSIDARPRVLVMGNEAEGLPVEVQRAATERVTIPMPSEPMPSEPMPSEPGCGPLVDSLNVSVAAAVLLYELTRAERLTRVAMKRGQ</sequence>
<keyword evidence="2 4" id="KW-0808">Transferase</keyword>
<accession>A0A518HZ83</accession>
<evidence type="ECO:0000313" key="4">
    <source>
        <dbReference type="EMBL" id="QDV46156.1"/>
    </source>
</evidence>
<dbReference type="Gene3D" id="3.30.1330.30">
    <property type="match status" value="1"/>
</dbReference>
<dbReference type="CDD" id="cd18095">
    <property type="entry name" value="SpoU-like_rRNA-MTase"/>
    <property type="match status" value="1"/>
</dbReference>
<dbReference type="InterPro" id="IPR029028">
    <property type="entry name" value="Alpha/beta_knot_MTases"/>
</dbReference>
<dbReference type="InterPro" id="IPR051259">
    <property type="entry name" value="rRNA_Methyltransferase"/>
</dbReference>
<dbReference type="RefSeq" id="WP_145390318.1">
    <property type="nucleotide sequence ID" value="NZ_CP037423.1"/>
</dbReference>
<dbReference type="SUPFAM" id="SSF75217">
    <property type="entry name" value="alpha/beta knot"/>
    <property type="match status" value="1"/>
</dbReference>
<dbReference type="SUPFAM" id="SSF55315">
    <property type="entry name" value="L30e-like"/>
    <property type="match status" value="1"/>
</dbReference>
<dbReference type="EMBL" id="CP037423">
    <property type="protein sequence ID" value="QDV46156.1"/>
    <property type="molecule type" value="Genomic_DNA"/>
</dbReference>
<dbReference type="GO" id="GO:0032259">
    <property type="term" value="P:methylation"/>
    <property type="evidence" value="ECO:0007669"/>
    <property type="project" value="UniProtKB-KW"/>
</dbReference>
<protein>
    <submittedName>
        <fullName evidence="4">tRNA (Guanosine(18)-2'-O)-methyltransferase</fullName>
        <ecNumber evidence="4">2.1.1.34</ecNumber>
    </submittedName>
</protein>